<keyword evidence="3" id="KW-0804">Transcription</keyword>
<feature type="region of interest" description="Disordered" evidence="4">
    <location>
        <begin position="1"/>
        <end position="26"/>
    </location>
</feature>
<keyword evidence="7" id="KW-1185">Reference proteome</keyword>
<dbReference type="Gene3D" id="1.10.10.60">
    <property type="entry name" value="Homeodomain-like"/>
    <property type="match status" value="1"/>
</dbReference>
<dbReference type="SUPFAM" id="SSF46689">
    <property type="entry name" value="Homeodomain-like"/>
    <property type="match status" value="1"/>
</dbReference>
<name>A0A2P8QEQ0_9ACTN</name>
<dbReference type="SMART" id="SM00342">
    <property type="entry name" value="HTH_ARAC"/>
    <property type="match status" value="1"/>
</dbReference>
<dbReference type="EMBL" id="PYBJ01000001">
    <property type="protein sequence ID" value="PSM44716.1"/>
    <property type="molecule type" value="Genomic_DNA"/>
</dbReference>
<accession>A0A2P8QEQ0</accession>
<dbReference type="PROSITE" id="PS01124">
    <property type="entry name" value="HTH_ARAC_FAMILY_2"/>
    <property type="match status" value="1"/>
</dbReference>
<dbReference type="OrthoDB" id="9799345at2"/>
<evidence type="ECO:0000256" key="3">
    <source>
        <dbReference type="ARBA" id="ARBA00023163"/>
    </source>
</evidence>
<dbReference type="Pfam" id="PF12833">
    <property type="entry name" value="HTH_18"/>
    <property type="match status" value="1"/>
</dbReference>
<dbReference type="AlphaFoldDB" id="A0A2P8QEQ0"/>
<feature type="compositionally biased region" description="Basic and acidic residues" evidence="4">
    <location>
        <begin position="1"/>
        <end position="13"/>
    </location>
</feature>
<evidence type="ECO:0000313" key="7">
    <source>
        <dbReference type="Proteomes" id="UP000240429"/>
    </source>
</evidence>
<keyword evidence="1" id="KW-0805">Transcription regulation</keyword>
<reference evidence="6 7" key="1">
    <citation type="submission" date="2018-03" db="EMBL/GenBank/DDBJ databases">
        <title>Streptomyces dioscori sp. nov., a novel endophytic actinobacterium isolated from bulbil of Dioscorea bulbifera L.</title>
        <authorList>
            <person name="Zhikuan W."/>
        </authorList>
    </citation>
    <scope>NUCLEOTIDE SEQUENCE [LARGE SCALE GENOMIC DNA]</scope>
    <source>
        <strain evidence="6 7">A217</strain>
    </source>
</reference>
<dbReference type="Pfam" id="PF14525">
    <property type="entry name" value="AraC_binding_2"/>
    <property type="match status" value="1"/>
</dbReference>
<feature type="domain" description="HTH araC/xylS-type" evidence="5">
    <location>
        <begin position="233"/>
        <end position="334"/>
    </location>
</feature>
<dbReference type="GO" id="GO:0043565">
    <property type="term" value="F:sequence-specific DNA binding"/>
    <property type="evidence" value="ECO:0007669"/>
    <property type="project" value="InterPro"/>
</dbReference>
<gene>
    <name evidence="6" type="ORF">C6Y14_00825</name>
</gene>
<dbReference type="InterPro" id="IPR050204">
    <property type="entry name" value="AraC_XylS_family_regulators"/>
</dbReference>
<evidence type="ECO:0000256" key="4">
    <source>
        <dbReference type="SAM" id="MobiDB-lite"/>
    </source>
</evidence>
<dbReference type="Proteomes" id="UP000240429">
    <property type="component" value="Unassembled WGS sequence"/>
</dbReference>
<evidence type="ECO:0000256" key="2">
    <source>
        <dbReference type="ARBA" id="ARBA00023125"/>
    </source>
</evidence>
<dbReference type="InterPro" id="IPR009057">
    <property type="entry name" value="Homeodomain-like_sf"/>
</dbReference>
<evidence type="ECO:0000313" key="6">
    <source>
        <dbReference type="EMBL" id="PSM44716.1"/>
    </source>
</evidence>
<sequence length="342" mass="37358">MPTAIDSHEERRPRPAVPASGRSTVLTTRSVAPSESLDYWHDAVLDTLVGMDITTEGRTYDATMRTDHLGNLQITTVECDPGHVRRTPSSIARGDGRQVFVAVQGTGRAQVEQDGRTTELRTGDIGFFETVRPFHTVYPERFRMKIFAVPRAVLQLPDAGLRQLTGRSIRPSGGLPALLGPMLDRLADTAASYETPTGDRLAESVVDLMAATAADQLGADPVELPGADGVLLLRVRTYIRWHLSDPGLTPSVIAGAHGISVRCLHRLFEAEDSTVSRWIREQRLQECRKELAARPPGSVTLGQVARRWGFTGPAGLGKAFRNSFGLSPSEWRDRVWEGAASC</sequence>
<organism evidence="6 7">
    <name type="scientific">Streptomyces dioscori</name>
    <dbReference type="NCBI Taxonomy" id="2109333"/>
    <lineage>
        <taxon>Bacteria</taxon>
        <taxon>Bacillati</taxon>
        <taxon>Actinomycetota</taxon>
        <taxon>Actinomycetes</taxon>
        <taxon>Kitasatosporales</taxon>
        <taxon>Streptomycetaceae</taxon>
        <taxon>Streptomyces</taxon>
        <taxon>Streptomyces aurantiacus group</taxon>
    </lineage>
</organism>
<dbReference type="RefSeq" id="WP_107014471.1">
    <property type="nucleotide sequence ID" value="NZ_KZ679038.1"/>
</dbReference>
<protein>
    <submittedName>
        <fullName evidence="6">Transcriptional regulator</fullName>
    </submittedName>
</protein>
<dbReference type="GO" id="GO:0003700">
    <property type="term" value="F:DNA-binding transcription factor activity"/>
    <property type="evidence" value="ECO:0007669"/>
    <property type="project" value="InterPro"/>
</dbReference>
<evidence type="ECO:0000256" key="1">
    <source>
        <dbReference type="ARBA" id="ARBA00023015"/>
    </source>
</evidence>
<dbReference type="InterPro" id="IPR035418">
    <property type="entry name" value="AraC-bd_2"/>
</dbReference>
<evidence type="ECO:0000259" key="5">
    <source>
        <dbReference type="PROSITE" id="PS01124"/>
    </source>
</evidence>
<proteinExistence type="predicted"/>
<dbReference type="PANTHER" id="PTHR46796:SF6">
    <property type="entry name" value="ARAC SUBFAMILY"/>
    <property type="match status" value="1"/>
</dbReference>
<dbReference type="InterPro" id="IPR018060">
    <property type="entry name" value="HTH_AraC"/>
</dbReference>
<keyword evidence="2" id="KW-0238">DNA-binding</keyword>
<dbReference type="PANTHER" id="PTHR46796">
    <property type="entry name" value="HTH-TYPE TRANSCRIPTIONAL ACTIVATOR RHAS-RELATED"/>
    <property type="match status" value="1"/>
</dbReference>
<comment type="caution">
    <text evidence="6">The sequence shown here is derived from an EMBL/GenBank/DDBJ whole genome shotgun (WGS) entry which is preliminary data.</text>
</comment>